<dbReference type="PROSITE" id="PS51257">
    <property type="entry name" value="PROKAR_LIPOPROTEIN"/>
    <property type="match status" value="1"/>
</dbReference>
<proteinExistence type="predicted"/>
<keyword evidence="1" id="KW-0812">Transmembrane</keyword>
<organism evidence="2 3">
    <name type="scientific">Pragia fontium</name>
    <dbReference type="NCBI Taxonomy" id="82985"/>
    <lineage>
        <taxon>Bacteria</taxon>
        <taxon>Pseudomonadati</taxon>
        <taxon>Pseudomonadota</taxon>
        <taxon>Gammaproteobacteria</taxon>
        <taxon>Enterobacterales</taxon>
        <taxon>Budviciaceae</taxon>
        <taxon>Pragia</taxon>
    </lineage>
</organism>
<accession>A0ABQ5LF78</accession>
<feature type="transmembrane region" description="Helical" evidence="1">
    <location>
        <begin position="172"/>
        <end position="201"/>
    </location>
</feature>
<evidence type="ECO:0000256" key="1">
    <source>
        <dbReference type="SAM" id="Phobius"/>
    </source>
</evidence>
<name>A0ABQ5LF78_9GAMM</name>
<keyword evidence="3" id="KW-1185">Reference proteome</keyword>
<evidence type="ECO:0008006" key="4">
    <source>
        <dbReference type="Google" id="ProtNLM"/>
    </source>
</evidence>
<evidence type="ECO:0000313" key="3">
    <source>
        <dbReference type="Proteomes" id="UP001059610"/>
    </source>
</evidence>
<protein>
    <recommendedName>
        <fullName evidence="4">MotA/TolQ/ExbB proton channel domain-containing protein</fullName>
    </recommendedName>
</protein>
<comment type="caution">
    <text evidence="2">The sequence shown here is derived from an EMBL/GenBank/DDBJ whole genome shotgun (WGS) entry which is preliminary data.</text>
</comment>
<gene>
    <name evidence="2" type="ORF">SOASR032_08390</name>
</gene>
<sequence length="526" mass="57410">MSLKSASQSLRFIFIILAVIVGCYVFFFHDLLETIDHSPLVNASIITVQIVGVLYSFFMAISLVIGIRDWRRFTQTTPSEGTSVRLRGAINPLQSRISDLMHSNSEVRGALLQTLRESLTRKVTGAEYLSGLLVGLGLLGTFIGLIMTMGSIKSAIGVMSSGNSEISALLDGLAAPLGGMSAAFTASLLGLLGSLVMGLIAHMLSTASEHLYTDIDGWVHTQLADSHSGDEGYTSNLADGRPGVSHYAPASGIGPNYEVERLLRGILKFTEVQQAQQHESIGYLNKLLACQEKLFASQQAVAESQQSTLENLENNHQHVMDIIDVHNRHIVDILQGSLNQQSGLVTALQNTNHHLSVNGEVLQQSLQVQEGLSKGLNGIQYELSELNQHAEQQSLKQDELVNTGQETSISVKYVKQALIECTGYLNQNRIQLGDTFIQVADSLKSLQAEIQGGRQQILTLESILRMGAGDSDNISQAIQSQNNALLECMRQITEANIFMRSSSEVFMAEYRNIQKEDQKAVPAEIN</sequence>
<evidence type="ECO:0000313" key="2">
    <source>
        <dbReference type="EMBL" id="GKX62270.1"/>
    </source>
</evidence>
<keyword evidence="1" id="KW-1133">Transmembrane helix</keyword>
<feature type="transmembrane region" description="Helical" evidence="1">
    <location>
        <begin position="41"/>
        <end position="65"/>
    </location>
</feature>
<feature type="transmembrane region" description="Helical" evidence="1">
    <location>
        <begin position="128"/>
        <end position="152"/>
    </location>
</feature>
<reference evidence="2" key="1">
    <citation type="submission" date="2022-06" db="EMBL/GenBank/DDBJ databases">
        <title>Draft genome sequences of Pragia fontium str. JCM24417.</title>
        <authorList>
            <person name="Wakabayashi Y."/>
            <person name="Kojima K."/>
        </authorList>
    </citation>
    <scope>NUCLEOTIDE SEQUENCE</scope>
    <source>
        <strain evidence="2">JCM 24417</strain>
    </source>
</reference>
<feature type="transmembrane region" description="Helical" evidence="1">
    <location>
        <begin position="12"/>
        <end position="29"/>
    </location>
</feature>
<keyword evidence="1" id="KW-0472">Membrane</keyword>
<dbReference type="RefSeq" id="WP_261821597.1">
    <property type="nucleotide sequence ID" value="NZ_BRLJ01000001.1"/>
</dbReference>
<dbReference type="EMBL" id="BRLJ01000001">
    <property type="protein sequence ID" value="GKX62270.1"/>
    <property type="molecule type" value="Genomic_DNA"/>
</dbReference>
<dbReference type="Proteomes" id="UP001059610">
    <property type="component" value="Unassembled WGS sequence"/>
</dbReference>